<gene>
    <name evidence="1" type="ORF">L21SP2_1523</name>
</gene>
<evidence type="ECO:0000313" key="1">
    <source>
        <dbReference type="EMBL" id="AHC14918.1"/>
    </source>
</evidence>
<dbReference type="STRING" id="1307761.L21SP2_1523"/>
<dbReference type="Proteomes" id="UP000018680">
    <property type="component" value="Chromosome"/>
</dbReference>
<keyword evidence="2" id="KW-1185">Reference proteome</keyword>
<sequence>MLIAVFWLVAGVATSAQVFTSLGIATGPNNLGFSGTQIPAADYTIVPNAEMYSGGNDDSTPLVFSGVFTLGYHFNPLSVYARVGYAGRNSSQTTGGSSSQSYTTGTYTSRDHLDLLLRQLVTTLHASYELGADVAGEQFSAFGGLGAGVSIQMDNSKIVYREANGNWPSYTEGTPSSGYDDAATLPVTGLNSVSLITVPELGVRWYAASGKHGFSLGAGANVYLTPRVSTVAVQIQDEGGNAALVTAAEKSFELYFFFDYSLIF</sequence>
<dbReference type="HOGENOM" id="CLU_1053321_0_0_12"/>
<name>V5WGK6_9SPIO</name>
<accession>V5WGK6</accession>
<dbReference type="KEGG" id="slr:L21SP2_1523"/>
<reference evidence="1 2" key="1">
    <citation type="journal article" date="2015" name="Stand. Genomic Sci.">
        <title>Complete genome sequence and description of Salinispira pacifica gen. nov., sp. nov., a novel spirochaete isolated form a hypersaline microbial mat.</title>
        <authorList>
            <person name="Ben Hania W."/>
            <person name="Joseph M."/>
            <person name="Schumann P."/>
            <person name="Bunk B."/>
            <person name="Fiebig A."/>
            <person name="Sproer C."/>
            <person name="Klenk H.P."/>
            <person name="Fardeau M.L."/>
            <person name="Spring S."/>
        </authorList>
    </citation>
    <scope>NUCLEOTIDE SEQUENCE [LARGE SCALE GENOMIC DNA]</scope>
    <source>
        <strain evidence="1 2">L21-RPul-D2</strain>
    </source>
</reference>
<evidence type="ECO:0000313" key="2">
    <source>
        <dbReference type="Proteomes" id="UP000018680"/>
    </source>
</evidence>
<protein>
    <submittedName>
        <fullName evidence="1">Uncharacterized protein</fullName>
    </submittedName>
</protein>
<proteinExistence type="predicted"/>
<organism evidence="1 2">
    <name type="scientific">Salinispira pacifica</name>
    <dbReference type="NCBI Taxonomy" id="1307761"/>
    <lineage>
        <taxon>Bacteria</taxon>
        <taxon>Pseudomonadati</taxon>
        <taxon>Spirochaetota</taxon>
        <taxon>Spirochaetia</taxon>
        <taxon>Spirochaetales</taxon>
        <taxon>Spirochaetaceae</taxon>
        <taxon>Salinispira</taxon>
    </lineage>
</organism>
<dbReference type="EMBL" id="CP006939">
    <property type="protein sequence ID" value="AHC14918.1"/>
    <property type="molecule type" value="Genomic_DNA"/>
</dbReference>
<dbReference type="AlphaFoldDB" id="V5WGK6"/>